<reference evidence="1" key="1">
    <citation type="journal article" date="2014" name="Front. Microbiol.">
        <title>High frequency of phylogenetically diverse reductive dehalogenase-homologous genes in deep subseafloor sedimentary metagenomes.</title>
        <authorList>
            <person name="Kawai M."/>
            <person name="Futagami T."/>
            <person name="Toyoda A."/>
            <person name="Takaki Y."/>
            <person name="Nishi S."/>
            <person name="Hori S."/>
            <person name="Arai W."/>
            <person name="Tsubouchi T."/>
            <person name="Morono Y."/>
            <person name="Uchiyama I."/>
            <person name="Ito T."/>
            <person name="Fujiyama A."/>
            <person name="Inagaki F."/>
            <person name="Takami H."/>
        </authorList>
    </citation>
    <scope>NUCLEOTIDE SEQUENCE</scope>
    <source>
        <strain evidence="1">Expedition CK06-06</strain>
    </source>
</reference>
<organism evidence="1">
    <name type="scientific">marine sediment metagenome</name>
    <dbReference type="NCBI Taxonomy" id="412755"/>
    <lineage>
        <taxon>unclassified sequences</taxon>
        <taxon>metagenomes</taxon>
        <taxon>ecological metagenomes</taxon>
    </lineage>
</organism>
<comment type="caution">
    <text evidence="1">The sequence shown here is derived from an EMBL/GenBank/DDBJ whole genome shotgun (WGS) entry which is preliminary data.</text>
</comment>
<accession>X1KKH8</accession>
<protein>
    <recommendedName>
        <fullName evidence="2">Glycosyl transferase family 1 domain-containing protein</fullName>
    </recommendedName>
</protein>
<sequence>IEALIAGRYLVMVNPTVLPEMIPYVEFGSALLAKDKDELTSALSMIIEDGGVRERLLSSRRRFYDYYLASLTGESVESVAELCEGMVKEKVGG</sequence>
<feature type="non-terminal residue" evidence="1">
    <location>
        <position position="1"/>
    </location>
</feature>
<evidence type="ECO:0008006" key="2">
    <source>
        <dbReference type="Google" id="ProtNLM"/>
    </source>
</evidence>
<dbReference type="EMBL" id="BARU01036933">
    <property type="protein sequence ID" value="GAH82578.1"/>
    <property type="molecule type" value="Genomic_DNA"/>
</dbReference>
<name>X1KKH8_9ZZZZ</name>
<dbReference type="AlphaFoldDB" id="X1KKH8"/>
<proteinExistence type="predicted"/>
<gene>
    <name evidence="1" type="ORF">S03H2_57601</name>
</gene>
<evidence type="ECO:0000313" key="1">
    <source>
        <dbReference type="EMBL" id="GAH82578.1"/>
    </source>
</evidence>